<reference evidence="2" key="1">
    <citation type="submission" date="2023-03" db="EMBL/GenBank/DDBJ databases">
        <authorList>
            <person name="Julca I."/>
        </authorList>
    </citation>
    <scope>NUCLEOTIDE SEQUENCE</scope>
</reference>
<evidence type="ECO:0000313" key="3">
    <source>
        <dbReference type="Proteomes" id="UP001161247"/>
    </source>
</evidence>
<feature type="region of interest" description="Disordered" evidence="1">
    <location>
        <begin position="2441"/>
        <end position="2463"/>
    </location>
</feature>
<proteinExistence type="predicted"/>
<evidence type="ECO:0000313" key="2">
    <source>
        <dbReference type="EMBL" id="CAI9116502.1"/>
    </source>
</evidence>
<feature type="region of interest" description="Disordered" evidence="1">
    <location>
        <begin position="1366"/>
        <end position="1385"/>
    </location>
</feature>
<evidence type="ECO:0000256" key="1">
    <source>
        <dbReference type="SAM" id="MobiDB-lite"/>
    </source>
</evidence>
<keyword evidence="3" id="KW-1185">Reference proteome</keyword>
<feature type="compositionally biased region" description="Polar residues" evidence="1">
    <location>
        <begin position="2451"/>
        <end position="2463"/>
    </location>
</feature>
<feature type="compositionally biased region" description="Basic and acidic residues" evidence="1">
    <location>
        <begin position="315"/>
        <end position="326"/>
    </location>
</feature>
<organism evidence="2 3">
    <name type="scientific">Oldenlandia corymbosa var. corymbosa</name>
    <dbReference type="NCBI Taxonomy" id="529605"/>
    <lineage>
        <taxon>Eukaryota</taxon>
        <taxon>Viridiplantae</taxon>
        <taxon>Streptophyta</taxon>
        <taxon>Embryophyta</taxon>
        <taxon>Tracheophyta</taxon>
        <taxon>Spermatophyta</taxon>
        <taxon>Magnoliopsida</taxon>
        <taxon>eudicotyledons</taxon>
        <taxon>Gunneridae</taxon>
        <taxon>Pentapetalae</taxon>
        <taxon>asterids</taxon>
        <taxon>lamiids</taxon>
        <taxon>Gentianales</taxon>
        <taxon>Rubiaceae</taxon>
        <taxon>Rubioideae</taxon>
        <taxon>Spermacoceae</taxon>
        <taxon>Hedyotis-Oldenlandia complex</taxon>
        <taxon>Oldenlandia</taxon>
    </lineage>
</organism>
<protein>
    <submittedName>
        <fullName evidence="2">OLC1v1017666C1</fullName>
    </submittedName>
</protein>
<feature type="region of interest" description="Disordered" evidence="1">
    <location>
        <begin position="1273"/>
        <end position="1292"/>
    </location>
</feature>
<dbReference type="EMBL" id="OX459125">
    <property type="protein sequence ID" value="CAI9116502.1"/>
    <property type="molecule type" value="Genomic_DNA"/>
</dbReference>
<sequence length="2552" mass="274590">MDYHKLKRKELQDLCKKHKIPANLTNLEMADRLTALLAVKEKPLPQGQPSCLKSLDENMGANDSDVRNRPAKKVRFSPQNEMIEFQKSEVRYIEVRDRGTRKSVLCKDKDGGLADTINNDGVAGEVGEPRKSSRGSLLVENEVKTKGGKRAVNIDVLRDNNDITGDATNGEVREVRRSRRGKLLEETKLENRGEKTSNVEEDNSTFESAVNGEIRELRRSRRGKLSEGTEFQSKEGKGAAKVVAFTDDNQNTNNPVTGEAREVRRSRRGKKLEGAELQSRVESATKIRGSEDTGTTGDLVNGEDREVRRFRRGKKLSEGSKVESKGGKGVTKAEALNDNNFVDDVLDGDHSEVRISRRNKFQEHCDVSKDKLSAAGDVPSVNVQHEELPVVNKHLSSKRELLDEKSRENEGGEKISRNLLPGEMEDCEDEVGKKEVATESASVQLQAGVRRSSRHLAKVDYVQLVSNKLTKKRNVVRGRPRSKTALGPKEISGDDNISEIVVVDKHAWVEANPRRLQENASKLECSASAQGTDVVAPVKNKKETQKRRRDVGLEGKAAMTDEVKPIAETVNIVQKEKGLSKTTNVELKDSVIVDTTATDPDAQASSTDTDPKNCTNAKLRSNAPEVENTIPAESNFLIDGLAANSNAVNDCCPGAIDTSLRNSPKSKQEEFTTAMHSAKTVNLNEEVSPILPSCSGPLYLSPAVTNSHSTKICSFKDPKPDENNGPNVAQVNSPDAFKRSASRTLLDGCSNSVEDIVNPCDMPAVVLQPSAKAVERTTEFSGSTIVVSPKSLCTFPLNGAMDLELHFERSRRLPTEKSRDVKPGFDKVAEEAPKATDLERHLEMSGCVETDQSGFVETKCDKADREELRSKEGTPSEMCAPTPVELNRDVVPEYKNVAVEALIDVELKPTQLSSCHEPKFDMAGEAFRTVDLETDIKMSTKSPTEQSGCVETDCDKIVGEALKGLETPEFCTELRSRQCVESDCSLGREAIKVTDLETHLEMCTQSPAEQSKVGPEFKKVTGEAPKAMELKTPIEMSPLATKESGGSEPEFDIAWEELKYVDLETHSETRRQIPTEQRRDVEGKVDIAGEVLKAMGNSESSTGKSIVVGSDLDFEGEATVQSRNVKLECHGADGETVEAEDFVVHLEMTTQSINQQSKGVEPEVCQDGHAADSCKHEDVGLDCSFEPRELNSPVGTINAMLDNIDPGDGNSKTPGLLYNKTNDAARTNSSFKEQDLPGDGDGIAVCDVESNSPVQGTQIVVGWESTEFEQGFEKSCTGSNSPQKSSPLNHLGYGVPGEVNAREENLCSEVNETPGGDDAEIEECIIPSVKHWNALELVDQPELMTKVRGKETSGCEAAASVEIPEANNGHENPINTEKGDSNELQRPNDLIDFTEGHKLSVDGDDDGKKAVAQEICSTNAVKELNAHEPNNLFGIPITSFESDSVQVHGSGALCNSVSHVATAEDRGDLISKGSESELLQLDEQKISDLSLQGTVDVGGEETSKDDELAESGNEVLISSLEIKIPLGDIKGGRSIPFDDIKLAGEEKGTSLAMLFETPIKLTSTKAELRNSDIGEHATSESSVTKHPLVFQGSEVAGSGYCKVRSIMSETPNSTFQGNSSTAVEGFAPLIQSDASNVKVSVAAGKDNTASDKGVNPGKATNFVKLETKSVSGAAHHHPTNADKADFVCSLVSDVKTDSIQSGKSVAAAGKTENINLEVTIPPGESTGGDSFPFDDFKLAGEEKGTSLALLFETPIKLTSSKAELMNFDIGELAASESSVTKHSLVFQGSNVAGSEYWKIPSIMSETHHSTFQSNSTEFDGFIPLVQSEASYVELPVAARKDNSASDKEADQGKATNFTEFVTESVSGAAHQCPTSADRDLVHNLVSDMKTDSIRSGKSVDVAGKTENISLEIKIPPGGSKGGDSFPFDDFKLTGEEKGTSLALLFGTPNTLTSTKSELMNSDIGKHATSKSSVTKHPLVFQGSEVAGFEYWEISSIMRETPQSTFQGNSSTEVEAFVPLIQSDASNVEVPVAAGKDNTASDEEVNQGKATNFVKLDTKSVSGAAHQCPTNADGDPIHNLVSDAKTDSIQSGKSVAVAGKTENISLEIEIPPGESNGGDSFPFDDFELAGEEKGTSLAMLFETPIKLISTKAELMNSDIAEHAASESSVTNPLVFHEREVASSEYGEILSMMFENPDSTSLGNLLREDKGYGPSVQSNASDVEDPVAAGKDKYASDKKVDLGKATNLVKSYTKSVSGAAHQHSGIVHNADLECDLVSDAKTNSLLIGKSVDVAEISLEIEIPPGESKGGDSFLFDDIKLAGQEKGTSLSMLFETPIKLTCSNAEPMASDIWGCVASESSVTKHPLVFQESEVAGSEYGEIPSMMSQNPDSSLQGNLLTEVKGFVPLAQSLASNVQEAVVAVKSASHTEADEGKATNLVKRDHKSVSGVAHQRPTNSSRDLESNSVSNMKANSIRTGNSAAVAGKSENISTAAKSTIKKKDARTILIHATPKKLQLGADMKENATSSKLGKVGSLTTMRPGAKRPPLKHISPWK</sequence>
<feature type="region of interest" description="Disordered" evidence="1">
    <location>
        <begin position="596"/>
        <end position="615"/>
    </location>
</feature>
<feature type="region of interest" description="Disordered" evidence="1">
    <location>
        <begin position="248"/>
        <end position="329"/>
    </location>
</feature>
<feature type="region of interest" description="Disordered" evidence="1">
    <location>
        <begin position="2515"/>
        <end position="2552"/>
    </location>
</feature>
<feature type="compositionally biased region" description="Polar residues" evidence="1">
    <location>
        <begin position="1276"/>
        <end position="1288"/>
    </location>
</feature>
<feature type="compositionally biased region" description="Basic and acidic residues" evidence="1">
    <location>
        <begin position="224"/>
        <end position="238"/>
    </location>
</feature>
<gene>
    <name evidence="2" type="ORF">OLC1_LOCUS22782</name>
</gene>
<accession>A0AAV1EA08</accession>
<dbReference type="Proteomes" id="UP001161247">
    <property type="component" value="Chromosome 8"/>
</dbReference>
<feature type="region of interest" description="Disordered" evidence="1">
    <location>
        <begin position="219"/>
        <end position="238"/>
    </location>
</feature>
<name>A0AAV1EA08_OLDCO</name>